<dbReference type="Pfam" id="PF06458">
    <property type="entry name" value="MucBP"/>
    <property type="match status" value="2"/>
</dbReference>
<dbReference type="NCBIfam" id="TIGR02167">
    <property type="entry name" value="Liste_lipo_26"/>
    <property type="match status" value="5"/>
</dbReference>
<evidence type="ECO:0000256" key="7">
    <source>
        <dbReference type="SAM" id="Phobius"/>
    </source>
</evidence>
<proteinExistence type="predicted"/>
<feature type="signal peptide" evidence="8">
    <location>
        <begin position="1"/>
        <end position="36"/>
    </location>
</feature>
<keyword evidence="12" id="KW-1185">Reference proteome</keyword>
<dbReference type="InterPro" id="IPR032675">
    <property type="entry name" value="LRR_dom_sf"/>
</dbReference>
<keyword evidence="4" id="KW-0677">Repeat</keyword>
<dbReference type="AlphaFoldDB" id="A0AA47B3N3"/>
<evidence type="ECO:0000256" key="6">
    <source>
        <dbReference type="SAM" id="MobiDB-lite"/>
    </source>
</evidence>
<evidence type="ECO:0000256" key="8">
    <source>
        <dbReference type="SAM" id="SignalP"/>
    </source>
</evidence>
<keyword evidence="7" id="KW-0812">Transmembrane</keyword>
<evidence type="ECO:0000256" key="5">
    <source>
        <dbReference type="ARBA" id="ARBA00023088"/>
    </source>
</evidence>
<dbReference type="SUPFAM" id="SSF52058">
    <property type="entry name" value="L domain-like"/>
    <property type="match status" value="1"/>
</dbReference>
<dbReference type="Pfam" id="PF03382">
    <property type="entry name" value="DUF285"/>
    <property type="match status" value="2"/>
</dbReference>
<evidence type="ECO:0000256" key="4">
    <source>
        <dbReference type="ARBA" id="ARBA00022737"/>
    </source>
</evidence>
<sequence>MSKKKDSNQTEASIIYFSVAAAALSLLAISPQTTKADEIVPSSTFVTKSPTTTGQNNNKVNHVNAKTDTKQEVISPKNLPPKDSELHTQSATNFKWGNLDVSYNNHVITIPSGSMDQPGSLAHINGINSDDVQEVRFAGSLKVNSASEMFRGLTNLTKITGLENLDTSATIDMRYMFANCENLTSIEGIGDLQTTKVTNMSFMFAGCSKLTSLDLSNFDTANTSHAESMFQDCENLQSIKFPPNFTIAKVDDISRMFSGCSSLTALDLSKFNTSQVKKMIWTFKDCSSLTKLDLSSFDTSNVIDMNGMFNNCSSLKELNLRSFVIDPNIDKGYMLDGLAKLNTLKLGKNTYINDTHLNTSGTWVNIGNGKEDAPQANNKYLSEDLIAHADDILGDTYIRPGSPITVSYLDTNKRSLTPDISLKGKIGDDYKVTAKTIPGYIVKEVPDNATGVFTDQQKNVKFIYSVDPESTSTTTPIKAADVTVSYQDENGNQIAPETIIQGNVGDGYTTGAKAIPGYTLKVRPKNATSFFGTAPQSVTYIYVKDEPQANTSPEHSGQNSSTNSASQTQSKAKNPHQNKNNSTSNGITENYTIFKPAESEPDSTKSVLFTDNGRHEKLPQTGTNKHSQITMLLLGFMAVIGSLFSNCFSKKKKD</sequence>
<evidence type="ECO:0000259" key="10">
    <source>
        <dbReference type="Pfam" id="PF06458"/>
    </source>
</evidence>
<dbReference type="Gene3D" id="3.80.10.10">
    <property type="entry name" value="Ribonuclease Inhibitor"/>
    <property type="match status" value="2"/>
</dbReference>
<feature type="region of interest" description="Disordered" evidence="6">
    <location>
        <begin position="548"/>
        <end position="587"/>
    </location>
</feature>
<dbReference type="InterPro" id="IPR019931">
    <property type="entry name" value="LPXTG_anchor"/>
</dbReference>
<reference evidence="11" key="1">
    <citation type="submission" date="2021-09" db="EMBL/GenBank/DDBJ databases">
        <title>Lactobacillus species from Apis mellifera, Switzerland.</title>
        <authorList>
            <person name="Pfister J."/>
            <person name="Brown A."/>
            <person name="Neumann P."/>
            <person name="Collaud A."/>
            <person name="Retschnig G."/>
            <person name="Perreten V."/>
        </authorList>
    </citation>
    <scope>NUCLEOTIDE SEQUENCE</scope>
    <source>
        <strain evidence="11">IBH002</strain>
    </source>
</reference>
<dbReference type="EMBL" id="CP084389">
    <property type="protein sequence ID" value="UZX29534.1"/>
    <property type="molecule type" value="Genomic_DNA"/>
</dbReference>
<keyword evidence="1" id="KW-0134">Cell wall</keyword>
<feature type="compositionally biased region" description="Polar residues" evidence="6">
    <location>
        <begin position="571"/>
        <end position="587"/>
    </location>
</feature>
<dbReference type="InterPro" id="IPR009459">
    <property type="entry name" value="MucBP_dom"/>
</dbReference>
<evidence type="ECO:0000256" key="3">
    <source>
        <dbReference type="ARBA" id="ARBA00022729"/>
    </source>
</evidence>
<evidence type="ECO:0000313" key="12">
    <source>
        <dbReference type="Proteomes" id="UP001164557"/>
    </source>
</evidence>
<keyword evidence="5" id="KW-0572">Peptidoglycan-anchor</keyword>
<feature type="domain" description="MucBP" evidence="10">
    <location>
        <begin position="403"/>
        <end position="464"/>
    </location>
</feature>
<dbReference type="Pfam" id="PF00746">
    <property type="entry name" value="Gram_pos_anchor"/>
    <property type="match status" value="1"/>
</dbReference>
<feature type="compositionally biased region" description="Low complexity" evidence="6">
    <location>
        <begin position="556"/>
        <end position="570"/>
    </location>
</feature>
<feature type="domain" description="Gram-positive cocci surface proteins LPxTG" evidence="9">
    <location>
        <begin position="612"/>
        <end position="653"/>
    </location>
</feature>
<gene>
    <name evidence="11" type="ORF">LDX53_08165</name>
</gene>
<name>A0AA47B3N3_9LACO</name>
<evidence type="ECO:0000259" key="9">
    <source>
        <dbReference type="Pfam" id="PF00746"/>
    </source>
</evidence>
<dbReference type="RefSeq" id="WP_046327733.1">
    <property type="nucleotide sequence ID" value="NZ_CP084389.1"/>
</dbReference>
<dbReference type="Proteomes" id="UP001164557">
    <property type="component" value="Chromosome"/>
</dbReference>
<accession>A0AA47B3N3</accession>
<dbReference type="InterPro" id="IPR011889">
    <property type="entry name" value="Liste_lipo_26"/>
</dbReference>
<evidence type="ECO:0000313" key="11">
    <source>
        <dbReference type="EMBL" id="UZX29534.1"/>
    </source>
</evidence>
<feature type="domain" description="MucBP" evidence="10">
    <location>
        <begin position="481"/>
        <end position="542"/>
    </location>
</feature>
<organism evidence="11 12">
    <name type="scientific">Lactobacillus helsingborgensis</name>
    <dbReference type="NCBI Taxonomy" id="1218494"/>
    <lineage>
        <taxon>Bacteria</taxon>
        <taxon>Bacillati</taxon>
        <taxon>Bacillota</taxon>
        <taxon>Bacilli</taxon>
        <taxon>Lactobacillales</taxon>
        <taxon>Lactobacillaceae</taxon>
        <taxon>Lactobacillus</taxon>
    </lineage>
</organism>
<evidence type="ECO:0000256" key="1">
    <source>
        <dbReference type="ARBA" id="ARBA00022512"/>
    </source>
</evidence>
<dbReference type="Gene3D" id="3.10.20.320">
    <property type="entry name" value="Putative peptidoglycan bound protein (lpxtg motif)"/>
    <property type="match status" value="2"/>
</dbReference>
<keyword evidence="2" id="KW-0964">Secreted</keyword>
<feature type="chain" id="PRO_5041469338" evidence="8">
    <location>
        <begin position="37"/>
        <end position="654"/>
    </location>
</feature>
<feature type="transmembrane region" description="Helical" evidence="7">
    <location>
        <begin position="629"/>
        <end position="648"/>
    </location>
</feature>
<keyword evidence="7" id="KW-1133">Transmembrane helix</keyword>
<keyword evidence="7" id="KW-0472">Membrane</keyword>
<protein>
    <submittedName>
        <fullName evidence="11">BspA family leucine-rich repeat surface protein</fullName>
    </submittedName>
</protein>
<dbReference type="InterPro" id="IPR005046">
    <property type="entry name" value="DUF285"/>
</dbReference>
<evidence type="ECO:0000256" key="2">
    <source>
        <dbReference type="ARBA" id="ARBA00022525"/>
    </source>
</evidence>
<keyword evidence="3 8" id="KW-0732">Signal</keyword>